<dbReference type="Pfam" id="PF03712">
    <property type="entry name" value="Cu2_monoox_C"/>
    <property type="match status" value="1"/>
</dbReference>
<dbReference type="EMBL" id="CAXAMM010009688">
    <property type="protein sequence ID" value="CAK9021119.1"/>
    <property type="molecule type" value="Genomic_DNA"/>
</dbReference>
<dbReference type="InterPro" id="IPR045266">
    <property type="entry name" value="DOH_DOMON"/>
</dbReference>
<reference evidence="8 9" key="1">
    <citation type="submission" date="2024-02" db="EMBL/GenBank/DDBJ databases">
        <authorList>
            <person name="Chen Y."/>
            <person name="Shah S."/>
            <person name="Dougan E. K."/>
            <person name="Thang M."/>
            <person name="Chan C."/>
        </authorList>
    </citation>
    <scope>NUCLEOTIDE SEQUENCE [LARGE SCALE GENOMIC DNA]</scope>
</reference>
<dbReference type="InterPro" id="IPR024548">
    <property type="entry name" value="Cu2_monoox_C"/>
</dbReference>
<dbReference type="Proteomes" id="UP001642464">
    <property type="component" value="Unassembled WGS sequence"/>
</dbReference>
<dbReference type="Pfam" id="PF13948">
    <property type="entry name" value="DUF4215"/>
    <property type="match status" value="1"/>
</dbReference>
<dbReference type="InterPro" id="IPR000323">
    <property type="entry name" value="Cu2_ascorb_mOase_N"/>
</dbReference>
<dbReference type="InterPro" id="IPR036939">
    <property type="entry name" value="Cu2_ascorb_mOase_N_sf"/>
</dbReference>
<keyword evidence="2 6" id="KW-0732">Signal</keyword>
<accession>A0ABP0K2Y4</accession>
<evidence type="ECO:0000259" key="7">
    <source>
        <dbReference type="PROSITE" id="PS50836"/>
    </source>
</evidence>
<dbReference type="SMART" id="SM00664">
    <property type="entry name" value="DoH"/>
    <property type="match status" value="1"/>
</dbReference>
<dbReference type="CDD" id="cd09631">
    <property type="entry name" value="DOMON_DOH"/>
    <property type="match status" value="1"/>
</dbReference>
<organism evidence="8 9">
    <name type="scientific">Durusdinium trenchii</name>
    <dbReference type="NCBI Taxonomy" id="1381693"/>
    <lineage>
        <taxon>Eukaryota</taxon>
        <taxon>Sar</taxon>
        <taxon>Alveolata</taxon>
        <taxon>Dinophyceae</taxon>
        <taxon>Suessiales</taxon>
        <taxon>Symbiodiniaceae</taxon>
        <taxon>Durusdinium</taxon>
    </lineage>
</organism>
<dbReference type="PROSITE" id="PS50836">
    <property type="entry name" value="DOMON"/>
    <property type="match status" value="1"/>
</dbReference>
<dbReference type="Pfam" id="PF01082">
    <property type="entry name" value="Cu2_monooxygen"/>
    <property type="match status" value="1"/>
</dbReference>
<dbReference type="InterPro" id="IPR014784">
    <property type="entry name" value="Cu2_ascorb_mOase-like_C"/>
</dbReference>
<dbReference type="InterPro" id="IPR011936">
    <property type="entry name" value="Myxo_disulph_rpt"/>
</dbReference>
<dbReference type="PRINTS" id="PR00767">
    <property type="entry name" value="DBMONOXGNASE"/>
</dbReference>
<keyword evidence="4" id="KW-1015">Disulfide bond</keyword>
<dbReference type="Pfam" id="PF03351">
    <property type="entry name" value="DOMON"/>
    <property type="match status" value="1"/>
</dbReference>
<comment type="similarity">
    <text evidence="1">Belongs to the copper type II ascorbate-dependent monooxygenase family.</text>
</comment>
<gene>
    <name evidence="8" type="ORF">SCF082_LOCUS15202</name>
</gene>
<proteinExistence type="inferred from homology"/>
<evidence type="ECO:0000256" key="3">
    <source>
        <dbReference type="ARBA" id="ARBA00022737"/>
    </source>
</evidence>
<sequence length="776" mass="82902">MRALGLVLMLAVSGADMVEASEESLVKSVVLRSTAQGGAFNVSWWMVNGDTVKLEVFVETDGWFGIGFASKGTMNGADIVLARVASSEDFAVVDCHGVGNTFPVRDESQDYTVDLAERSGDVAHLVLSRSLDTCDPFDYEMSSRSTTRLLWALPGGSTGGDFPTAPHSGSDRGVLSVQLQSPDASHSYDEAADNTTFRVNMLVDQVAIPEYPDGGEGHGPGTTYWCKTFEVNVTEKHHAVKFAPVVQPGNEGRVHHILVYECPEVEAQGHYEGLCYTGANMPSHINSCNGGTVVSGWAVGGEDLVMPPNAGLPIGADSPTHFLMEIHYDNPPGQPAMVDSSGMAIVLTPELREHDVGILSQGHHVTGDMRIPSGRSHYGYDGWCPSECTSSKLEGNINVFGVFLHGHTSAVRVESRHFREGTELLPLAVDNAYDFNYQSMIPVAPTQEVRPGDALLTSCTFNTMERSVVTEGNFDTQSEMCLTYIYFFPKENGFSNCKSGTEAGKPALQCDADVDLLPTSAAPFQHQSSSNCTSDRGCGNGVIDLDLGEECDDGNLIHGDGCDGYCKAENNLFCTTVQGSYTCQVRPQVAKDSSFFVEQCKAGATILGFTVAAFAQGVDTENLGESNPVIPQCPNGIRTCAKEHSQHDPTCRAHFEEVLREKFCCDAAGNNVGGLSSFVTFLASYYCGDENLNVEATCSYCGDGSLQPALGETCDDGNDIDGDGCSAECQIEPEASCTTVEGLSLCRGEGVISGSGSLNAATGLSLIMIIIRDQFF</sequence>
<evidence type="ECO:0000313" key="8">
    <source>
        <dbReference type="EMBL" id="CAK9021119.1"/>
    </source>
</evidence>
<dbReference type="PANTHER" id="PTHR10157">
    <property type="entry name" value="DOPAMINE BETA HYDROXYLASE RELATED"/>
    <property type="match status" value="1"/>
</dbReference>
<dbReference type="InterPro" id="IPR005018">
    <property type="entry name" value="DOMON_domain"/>
</dbReference>
<comment type="caution">
    <text evidence="8">The sequence shown here is derived from an EMBL/GenBank/DDBJ whole genome shotgun (WGS) entry which is preliminary data.</text>
</comment>
<protein>
    <submittedName>
        <fullName evidence="8">DBH-like monooxygenase protein 1 (DBH-related protein) (Monooxygenase X)</fullName>
    </submittedName>
</protein>
<keyword evidence="9" id="KW-1185">Reference proteome</keyword>
<evidence type="ECO:0000313" key="9">
    <source>
        <dbReference type="Proteomes" id="UP001642464"/>
    </source>
</evidence>
<evidence type="ECO:0000256" key="6">
    <source>
        <dbReference type="SAM" id="SignalP"/>
    </source>
</evidence>
<feature type="chain" id="PRO_5045353833" evidence="6">
    <location>
        <begin position="21"/>
        <end position="776"/>
    </location>
</feature>
<evidence type="ECO:0000256" key="5">
    <source>
        <dbReference type="ARBA" id="ARBA00023180"/>
    </source>
</evidence>
<keyword evidence="5" id="KW-0325">Glycoprotein</keyword>
<dbReference type="SUPFAM" id="SSF49742">
    <property type="entry name" value="PHM/PNGase F"/>
    <property type="match status" value="2"/>
</dbReference>
<evidence type="ECO:0000256" key="2">
    <source>
        <dbReference type="ARBA" id="ARBA00022729"/>
    </source>
</evidence>
<dbReference type="Gene3D" id="2.60.120.230">
    <property type="match status" value="1"/>
</dbReference>
<dbReference type="NCBIfam" id="TIGR02232">
    <property type="entry name" value="myxo_disulf_rpt"/>
    <property type="match status" value="2"/>
</dbReference>
<name>A0ABP0K2Y4_9DINO</name>
<evidence type="ECO:0000256" key="1">
    <source>
        <dbReference type="ARBA" id="ARBA00010676"/>
    </source>
</evidence>
<dbReference type="InterPro" id="IPR028460">
    <property type="entry name" value="Tbh/DBH"/>
</dbReference>
<feature type="signal peptide" evidence="6">
    <location>
        <begin position="1"/>
        <end position="20"/>
    </location>
</feature>
<dbReference type="InterPro" id="IPR000945">
    <property type="entry name" value="DBH-like"/>
</dbReference>
<dbReference type="InterPro" id="IPR008977">
    <property type="entry name" value="PHM/PNGase_F_dom_sf"/>
</dbReference>
<keyword evidence="3" id="KW-0677">Repeat</keyword>
<dbReference type="PANTHER" id="PTHR10157:SF23">
    <property type="entry name" value="MOXD1 HOMOLOG 1"/>
    <property type="match status" value="1"/>
</dbReference>
<evidence type="ECO:0000256" key="4">
    <source>
        <dbReference type="ARBA" id="ARBA00023157"/>
    </source>
</evidence>
<feature type="domain" description="DOMON" evidence="7">
    <location>
        <begin position="38"/>
        <end position="154"/>
    </location>
</feature>
<dbReference type="Gene3D" id="2.60.120.310">
    <property type="entry name" value="Copper type II, ascorbate-dependent monooxygenase, N-terminal domain"/>
    <property type="match status" value="1"/>
</dbReference>